<name>E0UBA1_GLOV7</name>
<dbReference type="STRING" id="497965.Cyan7822_5586"/>
<evidence type="ECO:0000256" key="2">
    <source>
        <dbReference type="SAM" id="MobiDB-lite"/>
    </source>
</evidence>
<sequence>MEAKERQIDKTTINNEPGTLAKPASDQPWMEYVQPVMDTLAKVPDYIGEFFADNKKPLITIGLIVAGLVTVKVTLAVLDAIDDIPLLAPILELVGLGYTAWFVYRYLLKEENRKELILEFEALKTQVFGDGPNS</sequence>
<dbReference type="RefSeq" id="WP_013325494.1">
    <property type="nucleotide sequence ID" value="NC_014501.1"/>
</dbReference>
<keyword evidence="6" id="KW-1185">Reference proteome</keyword>
<evidence type="ECO:0000256" key="3">
    <source>
        <dbReference type="SAM" id="Phobius"/>
    </source>
</evidence>
<evidence type="ECO:0000256" key="1">
    <source>
        <dbReference type="ARBA" id="ARBA00004141"/>
    </source>
</evidence>
<dbReference type="Proteomes" id="UP000008206">
    <property type="component" value="Chromosome"/>
</dbReference>
<feature type="domain" description="Cyanobacterial aminoacyl-tRNA synthetase CAAD" evidence="4">
    <location>
        <begin position="45"/>
        <end position="129"/>
    </location>
</feature>
<organism evidence="5 6">
    <name type="scientific">Gloeothece verrucosa (strain PCC 7822)</name>
    <name type="common">Cyanothece sp. (strain PCC 7822)</name>
    <dbReference type="NCBI Taxonomy" id="497965"/>
    <lineage>
        <taxon>Bacteria</taxon>
        <taxon>Bacillati</taxon>
        <taxon>Cyanobacteriota</taxon>
        <taxon>Cyanophyceae</taxon>
        <taxon>Oscillatoriophycideae</taxon>
        <taxon>Chroococcales</taxon>
        <taxon>Aphanothecaceae</taxon>
        <taxon>Gloeothece</taxon>
        <taxon>Gloeothece verrucosa</taxon>
    </lineage>
</organism>
<dbReference type="AlphaFoldDB" id="E0UBA1"/>
<dbReference type="GO" id="GO:0016020">
    <property type="term" value="C:membrane"/>
    <property type="evidence" value="ECO:0007669"/>
    <property type="project" value="UniProtKB-SubCell"/>
</dbReference>
<keyword evidence="3" id="KW-1133">Transmembrane helix</keyword>
<accession>E0UBA1</accession>
<feature type="region of interest" description="Disordered" evidence="2">
    <location>
        <begin position="1"/>
        <end position="20"/>
    </location>
</feature>
<dbReference type="GO" id="GO:0009579">
    <property type="term" value="C:thylakoid"/>
    <property type="evidence" value="ECO:0007669"/>
    <property type="project" value="InterPro"/>
</dbReference>
<evidence type="ECO:0000259" key="4">
    <source>
        <dbReference type="Pfam" id="PF14159"/>
    </source>
</evidence>
<dbReference type="HOGENOM" id="CLU_137945_0_0_3"/>
<feature type="transmembrane region" description="Helical" evidence="3">
    <location>
        <begin position="58"/>
        <end position="78"/>
    </location>
</feature>
<proteinExistence type="predicted"/>
<dbReference type="EMBL" id="CP002198">
    <property type="protein sequence ID" value="ADN17457.1"/>
    <property type="molecule type" value="Genomic_DNA"/>
</dbReference>
<evidence type="ECO:0000313" key="6">
    <source>
        <dbReference type="Proteomes" id="UP000008206"/>
    </source>
</evidence>
<dbReference type="KEGG" id="cyj:Cyan7822_5586"/>
<evidence type="ECO:0000313" key="5">
    <source>
        <dbReference type="EMBL" id="ADN17457.1"/>
    </source>
</evidence>
<keyword evidence="3" id="KW-0472">Membrane</keyword>
<dbReference type="eggNOG" id="COG2815">
    <property type="taxonomic scope" value="Bacteria"/>
</dbReference>
<feature type="transmembrane region" description="Helical" evidence="3">
    <location>
        <begin position="84"/>
        <end position="104"/>
    </location>
</feature>
<comment type="subcellular location">
    <subcellularLocation>
        <location evidence="1">Membrane</location>
        <topology evidence="1">Multi-pass membrane protein</topology>
    </subcellularLocation>
</comment>
<dbReference type="PANTHER" id="PTHR33222:SF4">
    <property type="entry name" value="PROTEIN CURVATURE THYLAKOID 1A, CHLOROPLASTIC"/>
    <property type="match status" value="1"/>
</dbReference>
<dbReference type="Pfam" id="PF14159">
    <property type="entry name" value="CAAD"/>
    <property type="match status" value="1"/>
</dbReference>
<protein>
    <recommendedName>
        <fullName evidence="4">Cyanobacterial aminoacyl-tRNA synthetase CAAD domain-containing protein</fullName>
    </recommendedName>
</protein>
<dbReference type="OrthoDB" id="459910at2"/>
<keyword evidence="3" id="KW-0812">Transmembrane</keyword>
<dbReference type="PANTHER" id="PTHR33222">
    <property type="match status" value="1"/>
</dbReference>
<gene>
    <name evidence="5" type="ordered locus">Cyan7822_5586</name>
</gene>
<reference evidence="6" key="1">
    <citation type="journal article" date="2011" name="MBio">
        <title>Novel metabolic attributes of the genus Cyanothece, comprising a group of unicellular nitrogen-fixing Cyanobacteria.</title>
        <authorList>
            <person name="Bandyopadhyay A."/>
            <person name="Elvitigala T."/>
            <person name="Welsh E."/>
            <person name="Stockel J."/>
            <person name="Liberton M."/>
            <person name="Min H."/>
            <person name="Sherman L.A."/>
            <person name="Pakrasi H.B."/>
        </authorList>
    </citation>
    <scope>NUCLEOTIDE SEQUENCE [LARGE SCALE GENOMIC DNA]</scope>
    <source>
        <strain evidence="6">PCC 7822</strain>
    </source>
</reference>
<dbReference type="InterPro" id="IPR033344">
    <property type="entry name" value="CURT1"/>
</dbReference>
<dbReference type="InterPro" id="IPR025564">
    <property type="entry name" value="CAAD_dom"/>
</dbReference>